<keyword evidence="3" id="KW-0614">Plasmid</keyword>
<evidence type="ECO:0000256" key="1">
    <source>
        <dbReference type="ARBA" id="ARBA00006987"/>
    </source>
</evidence>
<proteinExistence type="inferred from homology"/>
<evidence type="ECO:0000313" key="3">
    <source>
        <dbReference type="EMBL" id="QQP92705.1"/>
    </source>
</evidence>
<feature type="chain" id="PRO_5047309675" evidence="2">
    <location>
        <begin position="22"/>
        <end position="323"/>
    </location>
</feature>
<dbReference type="Gene3D" id="3.40.190.150">
    <property type="entry name" value="Bordetella uptake gene, domain 1"/>
    <property type="match status" value="1"/>
</dbReference>
<protein>
    <submittedName>
        <fullName evidence="3">Tripartite tricarboxylate transporter substrate binding protein</fullName>
    </submittedName>
</protein>
<geneLocation type="plasmid" evidence="3 4">
    <name>pTT6-1</name>
</geneLocation>
<keyword evidence="4" id="KW-1185">Reference proteome</keyword>
<dbReference type="Proteomes" id="UP000595197">
    <property type="component" value="Plasmid pTT6-1"/>
</dbReference>
<reference evidence="3" key="1">
    <citation type="submission" date="2021-02" db="EMBL/GenBank/DDBJ databases">
        <title>Skermanella TT6 skin isolate.</title>
        <authorList>
            <person name="Lee K."/>
            <person name="Ganzorig M."/>
        </authorList>
    </citation>
    <scope>NUCLEOTIDE SEQUENCE</scope>
    <source>
        <strain evidence="3">TT6</strain>
    </source>
</reference>
<organism evidence="3 4">
    <name type="scientific">Skermanella cutis</name>
    <dbReference type="NCBI Taxonomy" id="2775420"/>
    <lineage>
        <taxon>Bacteria</taxon>
        <taxon>Pseudomonadati</taxon>
        <taxon>Pseudomonadota</taxon>
        <taxon>Alphaproteobacteria</taxon>
        <taxon>Rhodospirillales</taxon>
        <taxon>Azospirillaceae</taxon>
        <taxon>Skermanella</taxon>
    </lineage>
</organism>
<feature type="signal peptide" evidence="2">
    <location>
        <begin position="1"/>
        <end position="21"/>
    </location>
</feature>
<evidence type="ECO:0000256" key="2">
    <source>
        <dbReference type="SAM" id="SignalP"/>
    </source>
</evidence>
<dbReference type="SUPFAM" id="SSF53850">
    <property type="entry name" value="Periplasmic binding protein-like II"/>
    <property type="match status" value="1"/>
</dbReference>
<dbReference type="PANTHER" id="PTHR42928:SF3">
    <property type="entry name" value="UPF0065 PROTEIN YFLP"/>
    <property type="match status" value="1"/>
</dbReference>
<gene>
    <name evidence="3" type="ORF">IGS68_30035</name>
</gene>
<dbReference type="CDD" id="cd07012">
    <property type="entry name" value="PBP2_Bug_TTT"/>
    <property type="match status" value="1"/>
</dbReference>
<dbReference type="EMBL" id="CP067421">
    <property type="protein sequence ID" value="QQP92705.1"/>
    <property type="molecule type" value="Genomic_DNA"/>
</dbReference>
<dbReference type="InterPro" id="IPR042100">
    <property type="entry name" value="Bug_dom1"/>
</dbReference>
<evidence type="ECO:0000313" key="4">
    <source>
        <dbReference type="Proteomes" id="UP000595197"/>
    </source>
</evidence>
<dbReference type="Gene3D" id="3.40.190.10">
    <property type="entry name" value="Periplasmic binding protein-like II"/>
    <property type="match status" value="1"/>
</dbReference>
<dbReference type="InterPro" id="IPR005064">
    <property type="entry name" value="BUG"/>
</dbReference>
<name>A0ABX7BG09_9PROT</name>
<dbReference type="PANTHER" id="PTHR42928">
    <property type="entry name" value="TRICARBOXYLATE-BINDING PROTEIN"/>
    <property type="match status" value="1"/>
</dbReference>
<dbReference type="PIRSF" id="PIRSF017082">
    <property type="entry name" value="YflP"/>
    <property type="match status" value="1"/>
</dbReference>
<dbReference type="RefSeq" id="WP_201081825.1">
    <property type="nucleotide sequence ID" value="NZ_CP067421.1"/>
</dbReference>
<dbReference type="Pfam" id="PF03401">
    <property type="entry name" value="TctC"/>
    <property type="match status" value="1"/>
</dbReference>
<accession>A0ABX7BG09</accession>
<comment type="similarity">
    <text evidence="1">Belongs to the UPF0065 (bug) family.</text>
</comment>
<sequence length="323" mass="34967">MRTLFATTAIALLVSAGPLQAFEPSRPECIAPAQPGGGFDLTCRIAAEALIEGGHITRPMQVSFMPGGIGAIAYNAMNTTRAEDENAIVAFSGGSLLNLALGKFGKFDQDDARWVGSVGTDYGAVVVRADAPWASLAELSEAIKKDPKKIVIGAGGTVGSQDWMKAALLVKSVGVDPRQMRYVAFEGGGESSTNLLGGHIQVYTGDISEQQANLEAGLVRVLAVMAPERLPAPFDQIKTAKEEGLDLEWEIIRGYYMGPKVSDEAYRWWVETFEKMHQEPNFAQVRTDKGLFEFSLAGDELDAYVKRQVGEYRELAKEMGLVK</sequence>
<keyword evidence="2" id="KW-0732">Signal</keyword>